<protein>
    <recommendedName>
        <fullName evidence="11">Basement membrane-specific heparan sulfate proteoglycan core protein</fullName>
    </recommendedName>
</protein>
<feature type="disulfide bond" evidence="5">
    <location>
        <begin position="1101"/>
        <end position="1111"/>
    </location>
</feature>
<feature type="disulfide bond" evidence="5">
    <location>
        <begin position="1345"/>
        <end position="1354"/>
    </location>
</feature>
<dbReference type="Gene3D" id="2.60.120.200">
    <property type="match status" value="3"/>
</dbReference>
<feature type="domain" description="Ig-like" evidence="8">
    <location>
        <begin position="451"/>
        <end position="533"/>
    </location>
</feature>
<feature type="disulfide bond" evidence="5">
    <location>
        <begin position="1085"/>
        <end position="1094"/>
    </location>
</feature>
<dbReference type="PANTHER" id="PTHR12231">
    <property type="entry name" value="CTX-RELATED TYPE I TRANSMEMBRANE PROTEIN"/>
    <property type="match status" value="1"/>
</dbReference>
<organism evidence="9 10">
    <name type="scientific">Porites lobata</name>
    <dbReference type="NCBI Taxonomy" id="104759"/>
    <lineage>
        <taxon>Eukaryota</taxon>
        <taxon>Metazoa</taxon>
        <taxon>Cnidaria</taxon>
        <taxon>Anthozoa</taxon>
        <taxon>Hexacorallia</taxon>
        <taxon>Scleractinia</taxon>
        <taxon>Fungiina</taxon>
        <taxon>Poritidae</taxon>
        <taxon>Porites</taxon>
    </lineage>
</organism>
<proteinExistence type="predicted"/>
<feature type="domain" description="EGF-like" evidence="7">
    <location>
        <begin position="1057"/>
        <end position="1095"/>
    </location>
</feature>
<evidence type="ECO:0000313" key="9">
    <source>
        <dbReference type="EMBL" id="CAH3185759.1"/>
    </source>
</evidence>
<dbReference type="PROSITE" id="PS50026">
    <property type="entry name" value="EGF_3"/>
    <property type="match status" value="4"/>
</dbReference>
<dbReference type="CDD" id="cd00110">
    <property type="entry name" value="LamG"/>
    <property type="match status" value="3"/>
</dbReference>
<comment type="caution">
    <text evidence="9">The sequence shown here is derived from an EMBL/GenBank/DDBJ whole genome shotgun (WGS) entry which is preliminary data.</text>
</comment>
<dbReference type="Gene3D" id="2.60.40.10">
    <property type="entry name" value="Immunoglobulins"/>
    <property type="match status" value="11"/>
</dbReference>
<comment type="caution">
    <text evidence="5">Lacks conserved residue(s) required for the propagation of feature annotation.</text>
</comment>
<dbReference type="SMART" id="SM00179">
    <property type="entry name" value="EGF_CA"/>
    <property type="match status" value="3"/>
</dbReference>
<dbReference type="Gene3D" id="2.10.25.10">
    <property type="entry name" value="Laminin"/>
    <property type="match status" value="3"/>
</dbReference>
<dbReference type="PROSITE" id="PS01186">
    <property type="entry name" value="EGF_2"/>
    <property type="match status" value="4"/>
</dbReference>
<dbReference type="InterPro" id="IPR003599">
    <property type="entry name" value="Ig_sub"/>
</dbReference>
<feature type="domain" description="Ig-like" evidence="8">
    <location>
        <begin position="269"/>
        <end position="347"/>
    </location>
</feature>
<keyword evidence="4" id="KW-0393">Immunoglobulin domain</keyword>
<keyword evidence="1" id="KW-0732">Signal</keyword>
<feature type="domain" description="Ig-like" evidence="8">
    <location>
        <begin position="797"/>
        <end position="883"/>
    </location>
</feature>
<feature type="domain" description="Ig-like" evidence="8">
    <location>
        <begin position="356"/>
        <end position="445"/>
    </location>
</feature>
<dbReference type="SMART" id="SM00282">
    <property type="entry name" value="LamG"/>
    <property type="match status" value="3"/>
</dbReference>
<dbReference type="SUPFAM" id="SSF48726">
    <property type="entry name" value="Immunoglobulin"/>
    <property type="match status" value="11"/>
</dbReference>
<feature type="domain" description="Ig-like" evidence="8">
    <location>
        <begin position="708"/>
        <end position="792"/>
    </location>
</feature>
<dbReference type="CDD" id="cd00096">
    <property type="entry name" value="Ig"/>
    <property type="match status" value="1"/>
</dbReference>
<dbReference type="InterPro" id="IPR013098">
    <property type="entry name" value="Ig_I-set"/>
</dbReference>
<feature type="domain" description="Ig-like" evidence="8">
    <location>
        <begin position="623"/>
        <end position="703"/>
    </location>
</feature>
<dbReference type="InterPro" id="IPR013783">
    <property type="entry name" value="Ig-like_fold"/>
</dbReference>
<dbReference type="Proteomes" id="UP001159405">
    <property type="component" value="Unassembled WGS sequence"/>
</dbReference>
<dbReference type="Pfam" id="PF00008">
    <property type="entry name" value="EGF"/>
    <property type="match status" value="2"/>
</dbReference>
<dbReference type="PANTHER" id="PTHR12231:SF253">
    <property type="entry name" value="DPR-INTERACTING PROTEIN ETA, ISOFORM B-RELATED"/>
    <property type="match status" value="1"/>
</dbReference>
<evidence type="ECO:0000256" key="2">
    <source>
        <dbReference type="ARBA" id="ARBA00022737"/>
    </source>
</evidence>
<evidence type="ECO:0008006" key="11">
    <source>
        <dbReference type="Google" id="ProtNLM"/>
    </source>
</evidence>
<feature type="domain" description="Ig-like" evidence="8">
    <location>
        <begin position="46"/>
        <end position="128"/>
    </location>
</feature>
<dbReference type="InterPro" id="IPR003598">
    <property type="entry name" value="Ig_sub2"/>
</dbReference>
<feature type="domain" description="EGF-like" evidence="7">
    <location>
        <begin position="1319"/>
        <end position="1355"/>
    </location>
</feature>
<dbReference type="PROSITE" id="PS00022">
    <property type="entry name" value="EGF_1"/>
    <property type="match status" value="4"/>
</dbReference>
<evidence type="ECO:0000313" key="10">
    <source>
        <dbReference type="Proteomes" id="UP001159405"/>
    </source>
</evidence>
<dbReference type="PROSITE" id="PS50025">
    <property type="entry name" value="LAM_G_DOMAIN"/>
    <property type="match status" value="3"/>
</dbReference>
<feature type="disulfide bond" evidence="5">
    <location>
        <begin position="1383"/>
        <end position="1392"/>
    </location>
</feature>
<dbReference type="InterPro" id="IPR001881">
    <property type="entry name" value="EGF-like_Ca-bd_dom"/>
</dbReference>
<dbReference type="InterPro" id="IPR036179">
    <property type="entry name" value="Ig-like_dom_sf"/>
</dbReference>
<feature type="domain" description="Ig-like" evidence="8">
    <location>
        <begin position="133"/>
        <end position="218"/>
    </location>
</feature>
<dbReference type="PROSITE" id="PS50835">
    <property type="entry name" value="IG_LIKE"/>
    <property type="match status" value="9"/>
</dbReference>
<keyword evidence="3 5" id="KW-1015">Disulfide bond</keyword>
<accession>A0ABN8S4F3</accession>
<dbReference type="InterPro" id="IPR000742">
    <property type="entry name" value="EGF"/>
</dbReference>
<evidence type="ECO:0000259" key="8">
    <source>
        <dbReference type="PROSITE" id="PS50835"/>
    </source>
</evidence>
<keyword evidence="10" id="KW-1185">Reference proteome</keyword>
<feature type="domain" description="EGF-like" evidence="7">
    <location>
        <begin position="1358"/>
        <end position="1393"/>
    </location>
</feature>
<keyword evidence="2" id="KW-0677">Repeat</keyword>
<dbReference type="InterPro" id="IPR013320">
    <property type="entry name" value="ConA-like_dom_sf"/>
</dbReference>
<sequence length="1582" mass="169516">MVNGPGMLKLVIRNVTAEHQGNYTCHAQNIVGKTLETIQLVVKVPPEIEITPTTNLTIATGESVILRCAVRAGNPSPSLVWEREGNKPLNSSKDGILVISSATGDSQGTYICRATNNLGTSEAIAFLTVQAEPKIMVSPSNSISVTAGSSVTLECAAVGDPPPVVQWIPQGHSNLQLMESGPGVLKLIVKNITSSNQGNYTCQAQNIVGITKETIHVTGTLQLGEPGRGFSKLVIETVGPEDEGNYTCQAQNIVAKTQETVQLIVKVMPKIEIMPARKLTVTGGESVTFRCVVKAGNPPPSVVWEREQNKPLNSSDNGVLVISRASGDSGGRYICKATNILRSTEAAALLIVQGEPQLIVNPSSPVSVTGGSSVTLECTAAGSPPPVVQWIIEGHPRSNLQIRETNRGVLKLIIENVRPEDQGNFTCQAENIVGLTQESVQLTVTVPLEPPEILLNSVLRTVIEGEDVEFRCNASGLPAPTIVWERLGSNLPNDALDRDGILMIPSVGAEDAGTYSCKAVNSEGQDSFSVKLEVIVPPLIDVTPSKISVNQGTSFSIFCIVKPSLAITWSKLNGSFPNGIVSDKGTLTVSEVKLKHAGTYRCYANNSAGSSEGFASVVVYAAPKVVAWPRSFEAAHKSNVTFHCNATGIPDPVISWSKEGSDIPLRHSAGVLSLTGVISDDNGRYICTAKNAAGTSTTSIELTVEDLPSVVITGGTSVKTVSVGKNSTLECIANGTPQSEIQWTRVDGLLPEGLISKGGQLIFPRARLAYGGVYRCKVTNRVGSVQSEVAIFVQEAPKVMVTPQSSRVKTGETVQFTCIASGSPSPDLTWRKVNGSLPVSSTVQRGVLKIANVTQKDAGSYNCEAKNVEGSANRSGILEIKVTVPRFTQEPLSYLSVQTLTDEPLNFTVEIVFIPEMADGLILYNDQLTNGSVGDFISFGMSDRFAEFRFNLGFEPAIIRSRQPLSLYEWHRVVLSRNRKEGNLTVDGEPPVTGISKGSSTGLNLNQDLHVGGVLDFSSISSLAGFKSGFIGCLSYLAIDGKVVNFGDPIKSVGLDDCEVCQTRPCKNGGTCTEVAGDWGFICTCRPGYSGRTCDDAGNKCSPGVCNEGRCENIGNDGFRCICPAGYSGERCEEGLPIDTPMFEGDSYMSLPGIEGAVLQLRFSIRFLALKSGNMLLLYNGQTIFPGRGDFISLAIHGGRVEFRFNMGSGTGILRSARNTSVGFWHTVIIERQLRDSLLVLDDDPPVKGSSPCCSRGLNLLLDLFIGGVKNFTTFHTSKVGVSSGLFGCISELSVDGREINLLKSNLDMRDIKQCTECLLPCELRPCLNNATCIPVGKTGFFCSCAPGYTGQKCEFTLADPLKSNICVNGGVELSSSDRLCNCPLGYGGRRCNRSNCPAWKNALFSGDGFLEFPSSTMRGPRSTTPDYMSLEIKTEAQNGVILWQGERRDHFTIGLRDGFLEFRFELGSGPAVLQSLSPVNDSQWHSIKVYRSFSEGSLKVDNHDHVNGTSAEGSKGLNINQGHSIFIGGGENIAKMTHGKFNTGFRGCIKNTFFKDRGMDLQGDAIRGWNVLPCDSDEAEP</sequence>
<evidence type="ECO:0000256" key="5">
    <source>
        <dbReference type="PROSITE-ProRule" id="PRU00076"/>
    </source>
</evidence>
<evidence type="ECO:0000256" key="4">
    <source>
        <dbReference type="ARBA" id="ARBA00023319"/>
    </source>
</evidence>
<dbReference type="SMART" id="SM00408">
    <property type="entry name" value="IGc2"/>
    <property type="match status" value="9"/>
</dbReference>
<evidence type="ECO:0000259" key="7">
    <source>
        <dbReference type="PROSITE" id="PS50026"/>
    </source>
</evidence>
<evidence type="ECO:0000259" key="6">
    <source>
        <dbReference type="PROSITE" id="PS50025"/>
    </source>
</evidence>
<dbReference type="EMBL" id="CALNXK010000442">
    <property type="protein sequence ID" value="CAH3185759.1"/>
    <property type="molecule type" value="Genomic_DNA"/>
</dbReference>
<dbReference type="SUPFAM" id="SSF49899">
    <property type="entry name" value="Concanavalin A-like lectins/glucanases"/>
    <property type="match status" value="3"/>
</dbReference>
<dbReference type="InterPro" id="IPR051170">
    <property type="entry name" value="Neural/epithelial_adhesion"/>
</dbReference>
<reference evidence="9 10" key="1">
    <citation type="submission" date="2022-05" db="EMBL/GenBank/DDBJ databases">
        <authorList>
            <consortium name="Genoscope - CEA"/>
            <person name="William W."/>
        </authorList>
    </citation>
    <scope>NUCLEOTIDE SEQUENCE [LARGE SCALE GENOMIC DNA]</scope>
</reference>
<dbReference type="SMART" id="SM00181">
    <property type="entry name" value="EGF"/>
    <property type="match status" value="4"/>
</dbReference>
<dbReference type="Pfam" id="PF02210">
    <property type="entry name" value="Laminin_G_2"/>
    <property type="match status" value="2"/>
</dbReference>
<keyword evidence="5" id="KW-0245">EGF-like domain</keyword>
<gene>
    <name evidence="9" type="ORF">PLOB_00033384</name>
</gene>
<dbReference type="CDD" id="cd00054">
    <property type="entry name" value="EGF_CA"/>
    <property type="match status" value="3"/>
</dbReference>
<name>A0ABN8S4F3_9CNID</name>
<dbReference type="InterPro" id="IPR007110">
    <property type="entry name" value="Ig-like_dom"/>
</dbReference>
<evidence type="ECO:0000256" key="3">
    <source>
        <dbReference type="ARBA" id="ARBA00023157"/>
    </source>
</evidence>
<feature type="domain" description="EGF-like" evidence="7">
    <location>
        <begin position="1097"/>
        <end position="1133"/>
    </location>
</feature>
<dbReference type="InterPro" id="IPR001791">
    <property type="entry name" value="Laminin_G"/>
</dbReference>
<feature type="domain" description="Ig-like" evidence="8">
    <location>
        <begin position="538"/>
        <end position="618"/>
    </location>
</feature>
<feature type="domain" description="Laminin G" evidence="6">
    <location>
        <begin position="1400"/>
        <end position="1575"/>
    </location>
</feature>
<dbReference type="SMART" id="SM00409">
    <property type="entry name" value="IG"/>
    <property type="match status" value="10"/>
</dbReference>
<feature type="domain" description="Laminin G" evidence="6">
    <location>
        <begin position="884"/>
        <end position="1058"/>
    </location>
</feature>
<dbReference type="Pfam" id="PF00054">
    <property type="entry name" value="Laminin_G_1"/>
    <property type="match status" value="1"/>
</dbReference>
<feature type="disulfide bond" evidence="5">
    <location>
        <begin position="1066"/>
        <end position="1083"/>
    </location>
</feature>
<dbReference type="Pfam" id="PF13927">
    <property type="entry name" value="Ig_3"/>
    <property type="match status" value="8"/>
</dbReference>
<dbReference type="Pfam" id="PF07679">
    <property type="entry name" value="I-set"/>
    <property type="match status" value="2"/>
</dbReference>
<feature type="disulfide bond" evidence="5">
    <location>
        <begin position="1123"/>
        <end position="1132"/>
    </location>
</feature>
<dbReference type="SUPFAM" id="SSF57196">
    <property type="entry name" value="EGF/Laminin"/>
    <property type="match status" value="2"/>
</dbReference>
<evidence type="ECO:0000256" key="1">
    <source>
        <dbReference type="ARBA" id="ARBA00022729"/>
    </source>
</evidence>
<feature type="domain" description="Laminin G" evidence="6">
    <location>
        <begin position="1138"/>
        <end position="1318"/>
    </location>
</feature>